<dbReference type="EMBL" id="JARKIE010000114">
    <property type="protein sequence ID" value="KAJ7681762.1"/>
    <property type="molecule type" value="Genomic_DNA"/>
</dbReference>
<dbReference type="Proteomes" id="UP001221757">
    <property type="component" value="Unassembled WGS sequence"/>
</dbReference>
<feature type="compositionally biased region" description="Basic and acidic residues" evidence="1">
    <location>
        <begin position="213"/>
        <end position="222"/>
    </location>
</feature>
<organism evidence="2 3">
    <name type="scientific">Mycena rosella</name>
    <name type="common">Pink bonnet</name>
    <name type="synonym">Agaricus rosellus</name>
    <dbReference type="NCBI Taxonomy" id="1033263"/>
    <lineage>
        <taxon>Eukaryota</taxon>
        <taxon>Fungi</taxon>
        <taxon>Dikarya</taxon>
        <taxon>Basidiomycota</taxon>
        <taxon>Agaricomycotina</taxon>
        <taxon>Agaricomycetes</taxon>
        <taxon>Agaricomycetidae</taxon>
        <taxon>Agaricales</taxon>
        <taxon>Marasmiineae</taxon>
        <taxon>Mycenaceae</taxon>
        <taxon>Mycena</taxon>
    </lineage>
</organism>
<protein>
    <submittedName>
        <fullName evidence="2">Uncharacterized protein</fullName>
    </submittedName>
</protein>
<gene>
    <name evidence="2" type="ORF">B0H17DRAFT_1205574</name>
</gene>
<proteinExistence type="predicted"/>
<dbReference type="AlphaFoldDB" id="A0AAD7D6R5"/>
<feature type="region of interest" description="Disordered" evidence="1">
    <location>
        <begin position="570"/>
        <end position="590"/>
    </location>
</feature>
<accession>A0AAD7D6R5</accession>
<feature type="compositionally biased region" description="Basic residues" evidence="1">
    <location>
        <begin position="189"/>
        <end position="198"/>
    </location>
</feature>
<feature type="region of interest" description="Disordered" evidence="1">
    <location>
        <begin position="145"/>
        <end position="285"/>
    </location>
</feature>
<feature type="region of interest" description="Disordered" evidence="1">
    <location>
        <begin position="1"/>
        <end position="120"/>
    </location>
</feature>
<feature type="region of interest" description="Disordered" evidence="1">
    <location>
        <begin position="310"/>
        <end position="331"/>
    </location>
</feature>
<keyword evidence="3" id="KW-1185">Reference proteome</keyword>
<feature type="compositionally biased region" description="Low complexity" evidence="1">
    <location>
        <begin position="26"/>
        <end position="47"/>
    </location>
</feature>
<evidence type="ECO:0000256" key="1">
    <source>
        <dbReference type="SAM" id="MobiDB-lite"/>
    </source>
</evidence>
<feature type="compositionally biased region" description="Pro residues" evidence="1">
    <location>
        <begin position="165"/>
        <end position="178"/>
    </location>
</feature>
<feature type="compositionally biased region" description="Polar residues" evidence="1">
    <location>
        <begin position="570"/>
        <end position="583"/>
    </location>
</feature>
<feature type="region of interest" description="Disordered" evidence="1">
    <location>
        <begin position="526"/>
        <end position="552"/>
    </location>
</feature>
<reference evidence="2" key="1">
    <citation type="submission" date="2023-03" db="EMBL/GenBank/DDBJ databases">
        <title>Massive genome expansion in bonnet fungi (Mycena s.s.) driven by repeated elements and novel gene families across ecological guilds.</title>
        <authorList>
            <consortium name="Lawrence Berkeley National Laboratory"/>
            <person name="Harder C.B."/>
            <person name="Miyauchi S."/>
            <person name="Viragh M."/>
            <person name="Kuo A."/>
            <person name="Thoen E."/>
            <person name="Andreopoulos B."/>
            <person name="Lu D."/>
            <person name="Skrede I."/>
            <person name="Drula E."/>
            <person name="Henrissat B."/>
            <person name="Morin E."/>
            <person name="Kohler A."/>
            <person name="Barry K."/>
            <person name="LaButti K."/>
            <person name="Morin E."/>
            <person name="Salamov A."/>
            <person name="Lipzen A."/>
            <person name="Mereny Z."/>
            <person name="Hegedus B."/>
            <person name="Baldrian P."/>
            <person name="Stursova M."/>
            <person name="Weitz H."/>
            <person name="Taylor A."/>
            <person name="Grigoriev I.V."/>
            <person name="Nagy L.G."/>
            <person name="Martin F."/>
            <person name="Kauserud H."/>
        </authorList>
    </citation>
    <scope>NUCLEOTIDE SEQUENCE</scope>
    <source>
        <strain evidence="2">CBHHK067</strain>
    </source>
</reference>
<comment type="caution">
    <text evidence="2">The sequence shown here is derived from an EMBL/GenBank/DDBJ whole genome shotgun (WGS) entry which is preliminary data.</text>
</comment>
<evidence type="ECO:0000313" key="2">
    <source>
        <dbReference type="EMBL" id="KAJ7681762.1"/>
    </source>
</evidence>
<feature type="compositionally biased region" description="Pro residues" evidence="1">
    <location>
        <begin position="1"/>
        <end position="11"/>
    </location>
</feature>
<evidence type="ECO:0000313" key="3">
    <source>
        <dbReference type="Proteomes" id="UP001221757"/>
    </source>
</evidence>
<sequence>MAPPSYYPPPIFAQASSGGFSGLALPTSSSTTQASSAKPTSTKPTSAHTSLQSGQSFVEHYPGLALPGSGSQPLLRATPIAGGHPTVPTPTQGASASKQPSTLPSTLPVPPPAKVHAPKHATGTSLLKPALIEAAQQADAASFLPFQPEGQGKPPRQRKKNPDAVMPPPQGEGPPPATAAPSNEGTTKPSRKQRKKDKKIASPTPTSVVPPPRGEKRARDNDEATDDGPTTSRKRTAFAKQNPGPASNMSVFKLDPPPVNANYEYTGASASGSQSQNPPSVRQPGVLRMLPGVQQDLQAAVCPIREPVYQSDVSQQQQQASPPSVPHGIPASDAQLALSRTYSVPEVPRILCQVSSDTLRDVPQTVYRNGDVSLYNCVHGPANTPISPDDCPRWLLKFFTGEGLVDLQNAEGPCFWGNWLYDPATFQYWVLRITRYLPDGPSAALATSSQESFPVGPSAAQDFSSEAAYYAHREQPAPAPQTDVRPIPLAAFPSGLPQGAYYDEYAPIPAPDEPLEEYAAAPFAPGHFYEAPPPPSDAPTQAPPATYKEPEYFDSTNHGLAEFASQSGMPIQAAPETSAQTSEGYPPYGHFYDAPAPQTFGGYDAVSSFYDDGHDDSLFTNQELHNLSYAPQVYYSY</sequence>
<feature type="compositionally biased region" description="Polar residues" evidence="1">
    <location>
        <begin position="89"/>
        <end position="99"/>
    </location>
</feature>
<feature type="compositionally biased region" description="Low complexity" evidence="1">
    <location>
        <begin position="310"/>
        <end position="322"/>
    </location>
</feature>
<name>A0AAD7D6R5_MYCRO</name>
<feature type="compositionally biased region" description="Polar residues" evidence="1">
    <location>
        <begin position="268"/>
        <end position="280"/>
    </location>
</feature>